<accession>A0ACC2WDC6</accession>
<evidence type="ECO:0000313" key="2">
    <source>
        <dbReference type="Proteomes" id="UP001241377"/>
    </source>
</evidence>
<sequence>MSDGEEMGDEDVDYDDVLAIIDRKKLRQGGRDRSRSNAKRNRSNENEALLNAEGSHTSLDKLSDTILEGPSTATDTYEGLHQRTNLARRHSRGSSLGDGISLEHLRQATRRGSGSFDEVTADLNQEVEEKRRKEGKHD</sequence>
<keyword evidence="2" id="KW-1185">Reference proteome</keyword>
<proteinExistence type="predicted"/>
<evidence type="ECO:0000313" key="1">
    <source>
        <dbReference type="EMBL" id="KAJ9108557.1"/>
    </source>
</evidence>
<organism evidence="1 2">
    <name type="scientific">Naganishia cerealis</name>
    <dbReference type="NCBI Taxonomy" id="610337"/>
    <lineage>
        <taxon>Eukaryota</taxon>
        <taxon>Fungi</taxon>
        <taxon>Dikarya</taxon>
        <taxon>Basidiomycota</taxon>
        <taxon>Agaricomycotina</taxon>
        <taxon>Tremellomycetes</taxon>
        <taxon>Filobasidiales</taxon>
        <taxon>Filobasidiaceae</taxon>
        <taxon>Naganishia</taxon>
    </lineage>
</organism>
<dbReference type="EMBL" id="JASBWR010000019">
    <property type="protein sequence ID" value="KAJ9108557.1"/>
    <property type="molecule type" value="Genomic_DNA"/>
</dbReference>
<dbReference type="Proteomes" id="UP001241377">
    <property type="component" value="Unassembled WGS sequence"/>
</dbReference>
<reference evidence="1" key="1">
    <citation type="submission" date="2023-04" db="EMBL/GenBank/DDBJ databases">
        <title>Draft Genome sequencing of Naganishia species isolated from polar environments using Oxford Nanopore Technology.</title>
        <authorList>
            <person name="Leo P."/>
            <person name="Venkateswaran K."/>
        </authorList>
    </citation>
    <scope>NUCLEOTIDE SEQUENCE</scope>
    <source>
        <strain evidence="1">MNA-CCFEE 5261</strain>
    </source>
</reference>
<comment type="caution">
    <text evidence="1">The sequence shown here is derived from an EMBL/GenBank/DDBJ whole genome shotgun (WGS) entry which is preliminary data.</text>
</comment>
<gene>
    <name evidence="1" type="ORF">QFC19_002273</name>
</gene>
<name>A0ACC2WDC6_9TREE</name>
<protein>
    <submittedName>
        <fullName evidence="1">Uncharacterized protein</fullName>
    </submittedName>
</protein>